<evidence type="ECO:0000313" key="3">
    <source>
        <dbReference type="Proteomes" id="UP000254925"/>
    </source>
</evidence>
<keyword evidence="3" id="KW-1185">Reference proteome</keyword>
<feature type="transmembrane region" description="Helical" evidence="1">
    <location>
        <begin position="278"/>
        <end position="299"/>
    </location>
</feature>
<organism evidence="2 3">
    <name type="scientific">Microvirga subterranea</name>
    <dbReference type="NCBI Taxonomy" id="186651"/>
    <lineage>
        <taxon>Bacteria</taxon>
        <taxon>Pseudomonadati</taxon>
        <taxon>Pseudomonadota</taxon>
        <taxon>Alphaproteobacteria</taxon>
        <taxon>Hyphomicrobiales</taxon>
        <taxon>Methylobacteriaceae</taxon>
        <taxon>Microvirga</taxon>
    </lineage>
</organism>
<feature type="transmembrane region" description="Helical" evidence="1">
    <location>
        <begin position="226"/>
        <end position="250"/>
    </location>
</feature>
<feature type="transmembrane region" description="Helical" evidence="1">
    <location>
        <begin position="168"/>
        <end position="189"/>
    </location>
</feature>
<feature type="transmembrane region" description="Helical" evidence="1">
    <location>
        <begin position="95"/>
        <end position="118"/>
    </location>
</feature>
<feature type="transmembrane region" description="Helical" evidence="1">
    <location>
        <begin position="201"/>
        <end position="220"/>
    </location>
</feature>
<gene>
    <name evidence="2" type="ORF">DES45_1166</name>
</gene>
<dbReference type="InterPro" id="IPR038770">
    <property type="entry name" value="Na+/solute_symporter_sf"/>
</dbReference>
<keyword evidence="1" id="KW-1133">Transmembrane helix</keyword>
<dbReference type="Gene3D" id="1.20.1530.20">
    <property type="match status" value="1"/>
</dbReference>
<dbReference type="RefSeq" id="WP_114772950.1">
    <property type="nucleotide sequence ID" value="NZ_QQBB01000016.1"/>
</dbReference>
<keyword evidence="1" id="KW-0812">Transmembrane</keyword>
<dbReference type="Proteomes" id="UP000254925">
    <property type="component" value="Unassembled WGS sequence"/>
</dbReference>
<accession>A0A370H6X7</accession>
<reference evidence="2 3" key="1">
    <citation type="submission" date="2018-07" db="EMBL/GenBank/DDBJ databases">
        <title>Genomic Encyclopedia of Type Strains, Phase IV (KMG-IV): sequencing the most valuable type-strain genomes for metagenomic binning, comparative biology and taxonomic classification.</title>
        <authorList>
            <person name="Goeker M."/>
        </authorList>
    </citation>
    <scope>NUCLEOTIDE SEQUENCE [LARGE SCALE GENOMIC DNA]</scope>
    <source>
        <strain evidence="2 3">DSM 14364</strain>
    </source>
</reference>
<dbReference type="EMBL" id="QQBB01000016">
    <property type="protein sequence ID" value="RDI52244.1"/>
    <property type="molecule type" value="Genomic_DNA"/>
</dbReference>
<dbReference type="OrthoDB" id="9792271at2"/>
<dbReference type="InterPro" id="IPR016833">
    <property type="entry name" value="Put_Na-Bile_cotransptr"/>
</dbReference>
<dbReference type="PIRSF" id="PIRSF026166">
    <property type="entry name" value="UCP026166"/>
    <property type="match status" value="1"/>
</dbReference>
<keyword evidence="1" id="KW-0472">Membrane</keyword>
<evidence type="ECO:0000256" key="1">
    <source>
        <dbReference type="SAM" id="Phobius"/>
    </source>
</evidence>
<evidence type="ECO:0000313" key="2">
    <source>
        <dbReference type="EMBL" id="RDI52244.1"/>
    </source>
</evidence>
<dbReference type="GO" id="GO:0005886">
    <property type="term" value="C:plasma membrane"/>
    <property type="evidence" value="ECO:0007669"/>
    <property type="project" value="TreeGrafter"/>
</dbReference>
<feature type="transmembrane region" description="Helical" evidence="1">
    <location>
        <begin position="33"/>
        <end position="50"/>
    </location>
</feature>
<dbReference type="AlphaFoldDB" id="A0A370H6X7"/>
<protein>
    <submittedName>
        <fullName evidence="2">Sodium/bile acid cotransporter 7</fullName>
    </submittedName>
</protein>
<dbReference type="PANTHER" id="PTHR18640:SF5">
    <property type="entry name" value="SODIUM_BILE ACID COTRANSPORTER 7"/>
    <property type="match status" value="1"/>
</dbReference>
<feature type="transmembrane region" description="Helical" evidence="1">
    <location>
        <begin position="62"/>
        <end position="83"/>
    </location>
</feature>
<comment type="caution">
    <text evidence="2">The sequence shown here is derived from an EMBL/GenBank/DDBJ whole genome shotgun (WGS) entry which is preliminary data.</text>
</comment>
<proteinExistence type="predicted"/>
<sequence>MHKIDPFLLLIMAAVAVASVLPAQGVGAEILDGLGILGIALLFFVHGAALPREVVIEGLVQWRLHLFIFAITFVVFPVAVLPFSALPLTWMPADLLLGFIYLAALPSAVSSSIAFTAMAKGNVPAAICSSAASNVFGLLLTPVLLSLLTRTSVEGGFDLAKALSDVVLQLLVPFAAGQLARPYLAGIMARHEHRIGQFDQGVILLIVYAAFSQSVVDGLWSRLPPASVALTAALCLVLLMVVLTVTGFIARRFGFSRGDEIAAVFCGSKKSLASGLPLAKVLFATAPGFGMIVLPVMFYNQIQILVGAVLARRYARDGAAVSG</sequence>
<dbReference type="PANTHER" id="PTHR18640">
    <property type="entry name" value="SOLUTE CARRIER FAMILY 10 MEMBER 7"/>
    <property type="match status" value="1"/>
</dbReference>
<dbReference type="Pfam" id="PF13593">
    <property type="entry name" value="SBF_like"/>
    <property type="match status" value="1"/>
</dbReference>
<name>A0A370H6X7_9HYPH</name>
<feature type="transmembrane region" description="Helical" evidence="1">
    <location>
        <begin position="125"/>
        <end position="148"/>
    </location>
</feature>